<keyword evidence="6" id="KW-1185">Reference proteome</keyword>
<dbReference type="PANTHER" id="PTHR12649:SF11">
    <property type="entry name" value="PEPTIDYL-TRNA HYDROLASE 2, MITOCHONDRIAL"/>
    <property type="match status" value="1"/>
</dbReference>
<evidence type="ECO:0000256" key="3">
    <source>
        <dbReference type="ARBA" id="ARBA00038050"/>
    </source>
</evidence>
<evidence type="ECO:0000256" key="1">
    <source>
        <dbReference type="ARBA" id="ARBA00013260"/>
    </source>
</evidence>
<evidence type="ECO:0000256" key="2">
    <source>
        <dbReference type="ARBA" id="ARBA00022801"/>
    </source>
</evidence>
<evidence type="ECO:0000256" key="4">
    <source>
        <dbReference type="ARBA" id="ARBA00048707"/>
    </source>
</evidence>
<organism evidence="5 6">
    <name type="scientific">Chitinophaga nivalis</name>
    <dbReference type="NCBI Taxonomy" id="2991709"/>
    <lineage>
        <taxon>Bacteria</taxon>
        <taxon>Pseudomonadati</taxon>
        <taxon>Bacteroidota</taxon>
        <taxon>Chitinophagia</taxon>
        <taxon>Chitinophagales</taxon>
        <taxon>Chitinophagaceae</taxon>
        <taxon>Chitinophaga</taxon>
    </lineage>
</organism>
<dbReference type="EC" id="3.1.1.29" evidence="1"/>
<dbReference type="RefSeq" id="WP_264734515.1">
    <property type="nucleotide sequence ID" value="NZ_JAPDNR010000001.1"/>
</dbReference>
<comment type="caution">
    <text evidence="5">The sequence shown here is derived from an EMBL/GenBank/DDBJ whole genome shotgun (WGS) entry which is preliminary data.</text>
</comment>
<evidence type="ECO:0000313" key="5">
    <source>
        <dbReference type="EMBL" id="MCW3487710.1"/>
    </source>
</evidence>
<comment type="catalytic activity">
    <reaction evidence="4">
        <text>an N-acyl-L-alpha-aminoacyl-tRNA + H2O = an N-acyl-L-amino acid + a tRNA + H(+)</text>
        <dbReference type="Rhea" id="RHEA:54448"/>
        <dbReference type="Rhea" id="RHEA-COMP:10123"/>
        <dbReference type="Rhea" id="RHEA-COMP:13883"/>
        <dbReference type="ChEBI" id="CHEBI:15377"/>
        <dbReference type="ChEBI" id="CHEBI:15378"/>
        <dbReference type="ChEBI" id="CHEBI:59874"/>
        <dbReference type="ChEBI" id="CHEBI:78442"/>
        <dbReference type="ChEBI" id="CHEBI:138191"/>
        <dbReference type="EC" id="3.1.1.29"/>
    </reaction>
</comment>
<dbReference type="InterPro" id="IPR002833">
    <property type="entry name" value="PTH2"/>
</dbReference>
<dbReference type="InterPro" id="IPR023476">
    <property type="entry name" value="Pep_tRNA_hydro_II_dom_sf"/>
</dbReference>
<accession>A0ABT3IUS7</accession>
<keyword evidence="2 5" id="KW-0378">Hydrolase</keyword>
<proteinExistence type="inferred from homology"/>
<dbReference type="PANTHER" id="PTHR12649">
    <property type="entry name" value="PEPTIDYL-TRNA HYDROLASE 2"/>
    <property type="match status" value="1"/>
</dbReference>
<name>A0ABT3IUS7_9BACT</name>
<evidence type="ECO:0000313" key="6">
    <source>
        <dbReference type="Proteomes" id="UP001207742"/>
    </source>
</evidence>
<sequence length="131" mass="14620">MASRIIKQVIVMRKDLNMRKGKMIAQGAHASIAFLTRQAVVEGHTFRTHVRNPEELTEWMTKGFTKICLSVDSEEELERIYQLAVEDGLNATLITDSGLTEFGGVPTKTCCAIGPDLNESIDRITKDLKLL</sequence>
<dbReference type="Proteomes" id="UP001207742">
    <property type="component" value="Unassembled WGS sequence"/>
</dbReference>
<gene>
    <name evidence="5" type="primary">pth2</name>
    <name evidence="5" type="ORF">OL497_27700</name>
</gene>
<dbReference type="EMBL" id="JAPDNS010000002">
    <property type="protein sequence ID" value="MCW3487710.1"/>
    <property type="molecule type" value="Genomic_DNA"/>
</dbReference>
<dbReference type="Gene3D" id="3.40.1490.10">
    <property type="entry name" value="Bit1"/>
    <property type="match status" value="1"/>
</dbReference>
<reference evidence="5 6" key="1">
    <citation type="submission" date="2022-10" db="EMBL/GenBank/DDBJ databases">
        <title>Chitinophaga nivalis PC15 sp. nov., isolated from Pyeongchang county, South Korea.</title>
        <authorList>
            <person name="Trinh H.N."/>
        </authorList>
    </citation>
    <scope>NUCLEOTIDE SEQUENCE [LARGE SCALE GENOMIC DNA]</scope>
    <source>
        <strain evidence="5 6">PC14</strain>
    </source>
</reference>
<dbReference type="GO" id="GO:0004045">
    <property type="term" value="F:peptidyl-tRNA hydrolase activity"/>
    <property type="evidence" value="ECO:0007669"/>
    <property type="project" value="UniProtKB-EC"/>
</dbReference>
<dbReference type="Pfam" id="PF01981">
    <property type="entry name" value="PTH2"/>
    <property type="match status" value="1"/>
</dbReference>
<protein>
    <recommendedName>
        <fullName evidence="1">peptidyl-tRNA hydrolase</fullName>
        <ecNumber evidence="1">3.1.1.29</ecNumber>
    </recommendedName>
</protein>
<dbReference type="NCBIfam" id="TIGR00283">
    <property type="entry name" value="arch_pth2"/>
    <property type="match status" value="1"/>
</dbReference>
<comment type="similarity">
    <text evidence="3">Belongs to the PTH2 family.</text>
</comment>
<dbReference type="SUPFAM" id="SSF102462">
    <property type="entry name" value="Peptidyl-tRNA hydrolase II"/>
    <property type="match status" value="1"/>
</dbReference>